<dbReference type="InterPro" id="IPR035965">
    <property type="entry name" value="PAS-like_dom_sf"/>
</dbReference>
<dbReference type="SMART" id="SM00267">
    <property type="entry name" value="GGDEF"/>
    <property type="match status" value="1"/>
</dbReference>
<dbReference type="SMART" id="SM00091">
    <property type="entry name" value="PAS"/>
    <property type="match status" value="1"/>
</dbReference>
<reference evidence="4 5" key="1">
    <citation type="submission" date="2022-03" db="EMBL/GenBank/DDBJ databases">
        <title>Genomic signatures underlying metal tolerance in selected Arctic bacterial isolates.</title>
        <authorList>
            <person name="Thomas F.A."/>
            <person name="Venkatachalam S."/>
            <person name="Krishnan K.P."/>
        </authorList>
    </citation>
    <scope>NUCLEOTIDE SEQUENCE [LARGE SCALE GENOMIC DNA]</scope>
    <source>
        <strain evidence="4 5">HM116</strain>
    </source>
</reference>
<name>A0ABS9SBY0_9GAMM</name>
<keyword evidence="1" id="KW-1133">Transmembrane helix</keyword>
<dbReference type="Gene3D" id="3.30.450.20">
    <property type="entry name" value="PAS domain"/>
    <property type="match status" value="2"/>
</dbReference>
<dbReference type="PANTHER" id="PTHR44757:SF2">
    <property type="entry name" value="BIOFILM ARCHITECTURE MAINTENANCE PROTEIN MBAA"/>
    <property type="match status" value="1"/>
</dbReference>
<keyword evidence="4" id="KW-0808">Transferase</keyword>
<gene>
    <name evidence="4" type="ORF">MLE19_19930</name>
</gene>
<dbReference type="EC" id="2.7.7.65" evidence="4"/>
<dbReference type="InterPro" id="IPR000014">
    <property type="entry name" value="PAS"/>
</dbReference>
<organism evidence="4 5">
    <name type="scientific">Vreelandella neptunia</name>
    <dbReference type="NCBI Taxonomy" id="115551"/>
    <lineage>
        <taxon>Bacteria</taxon>
        <taxon>Pseudomonadati</taxon>
        <taxon>Pseudomonadota</taxon>
        <taxon>Gammaproteobacteria</taxon>
        <taxon>Oceanospirillales</taxon>
        <taxon>Halomonadaceae</taxon>
        <taxon>Vreelandella</taxon>
    </lineage>
</organism>
<dbReference type="Pfam" id="PF08447">
    <property type="entry name" value="PAS_3"/>
    <property type="match status" value="1"/>
</dbReference>
<evidence type="ECO:0000256" key="1">
    <source>
        <dbReference type="SAM" id="Phobius"/>
    </source>
</evidence>
<dbReference type="CDD" id="cd01949">
    <property type="entry name" value="GGDEF"/>
    <property type="match status" value="1"/>
</dbReference>
<dbReference type="CDD" id="cd12914">
    <property type="entry name" value="PDC1_DGC_like"/>
    <property type="match status" value="1"/>
</dbReference>
<comment type="caution">
    <text evidence="4">The sequence shown here is derived from an EMBL/GenBank/DDBJ whole genome shotgun (WGS) entry which is preliminary data.</text>
</comment>
<evidence type="ECO:0000313" key="5">
    <source>
        <dbReference type="Proteomes" id="UP001320609"/>
    </source>
</evidence>
<dbReference type="CDD" id="cd00130">
    <property type="entry name" value="PAS"/>
    <property type="match status" value="1"/>
</dbReference>
<dbReference type="SUPFAM" id="SSF55073">
    <property type="entry name" value="Nucleotide cyclase"/>
    <property type="match status" value="1"/>
</dbReference>
<feature type="domain" description="PAS" evidence="2">
    <location>
        <begin position="381"/>
        <end position="451"/>
    </location>
</feature>
<dbReference type="SUPFAM" id="SSF55785">
    <property type="entry name" value="PYP-like sensor domain (PAS domain)"/>
    <property type="match status" value="1"/>
</dbReference>
<dbReference type="GO" id="GO:0052621">
    <property type="term" value="F:diguanylate cyclase activity"/>
    <property type="evidence" value="ECO:0007669"/>
    <property type="project" value="UniProtKB-EC"/>
</dbReference>
<protein>
    <submittedName>
        <fullName evidence="4">Diguanylate cyclase</fullName>
        <ecNumber evidence="4">2.7.7.65</ecNumber>
    </submittedName>
</protein>
<accession>A0ABS9SBY0</accession>
<keyword evidence="1" id="KW-0812">Transmembrane</keyword>
<dbReference type="InterPro" id="IPR029787">
    <property type="entry name" value="Nucleotide_cyclase"/>
</dbReference>
<dbReference type="Pfam" id="PF00990">
    <property type="entry name" value="GGDEF"/>
    <property type="match status" value="1"/>
</dbReference>
<dbReference type="CDD" id="cd18774">
    <property type="entry name" value="PDC2_HK_sensor"/>
    <property type="match status" value="1"/>
</dbReference>
<dbReference type="NCBIfam" id="TIGR00229">
    <property type="entry name" value="sensory_box"/>
    <property type="match status" value="1"/>
</dbReference>
<dbReference type="InterPro" id="IPR013655">
    <property type="entry name" value="PAS_fold_3"/>
</dbReference>
<sequence>MTSISNENIAPRRRVQHSLLRMITFPFATLRGRLVMGAVVLWSLLCLIVLMFGWQAGKFLVNETNHQHLRYEAELISHSITRQVNERFSELERLAERMSFPRQGALLEQHAYTMEPLFEALLVFDLSSDVVDEWPAEGGRSGNNFADREYTRFMHAFKAPYVSAPLVGRITNTPLVLMLVPLHDDAGRYTGFLGGLVDLRKSQLFNNFDKLRLGDRGYVTITTATGQRIYAPNQQEAIVTLPDTISPVLEQALDGWEGESLGQSIAGEPQLVAYRQIWPANWIVGVHLPQAQAEAPLVVGMKQITVYVWGILALILPLVWGVIWLALRPLAHLARQIQELQDGRRSVLNIPTTMKELRRVIDVINMTEAARQASLHDLAEREALLRGTLSASPQGTFVTNPRGQLTFINDALNAILGDEALRSLQDWSDQIHHDDLPEVRTAWLRSLVKQTDFKRQFRFFSADGEMYWLDVQTAAVHVDDQFIGTVGTVRDITQHHHDYAQKLWEAEHDPLTRLLNRRGLTRHLEELLMQWQSKDKPTAVLLFDLDRFKPVNDQGGHALGDQMLQQIAHIVQSGIRSSDYAARQGGDEFAVLLPGCTPARALTIAESLRASIAASFIEAEGRQWQVTASIGVSHFRQEDTTIDDVLNRADAASYRAKQRGRNKVEGDVDV</sequence>
<dbReference type="SMART" id="SM00086">
    <property type="entry name" value="PAC"/>
    <property type="match status" value="1"/>
</dbReference>
<dbReference type="PROSITE" id="PS50112">
    <property type="entry name" value="PAS"/>
    <property type="match status" value="1"/>
</dbReference>
<evidence type="ECO:0000259" key="2">
    <source>
        <dbReference type="PROSITE" id="PS50112"/>
    </source>
</evidence>
<proteinExistence type="predicted"/>
<dbReference type="InterPro" id="IPR001610">
    <property type="entry name" value="PAC"/>
</dbReference>
<feature type="transmembrane region" description="Helical" evidence="1">
    <location>
        <begin position="34"/>
        <end position="54"/>
    </location>
</feature>
<dbReference type="PROSITE" id="PS50887">
    <property type="entry name" value="GGDEF"/>
    <property type="match status" value="1"/>
</dbReference>
<dbReference type="InterPro" id="IPR000160">
    <property type="entry name" value="GGDEF_dom"/>
</dbReference>
<dbReference type="InterPro" id="IPR052155">
    <property type="entry name" value="Biofilm_reg_signaling"/>
</dbReference>
<dbReference type="Gene3D" id="3.30.70.270">
    <property type="match status" value="1"/>
</dbReference>
<evidence type="ECO:0000313" key="4">
    <source>
        <dbReference type="EMBL" id="MCH4813605.1"/>
    </source>
</evidence>
<dbReference type="PANTHER" id="PTHR44757">
    <property type="entry name" value="DIGUANYLATE CYCLASE DGCP"/>
    <property type="match status" value="1"/>
</dbReference>
<keyword evidence="1" id="KW-0472">Membrane</keyword>
<feature type="transmembrane region" description="Helical" evidence="1">
    <location>
        <begin position="306"/>
        <end position="327"/>
    </location>
</feature>
<dbReference type="InterPro" id="IPR043128">
    <property type="entry name" value="Rev_trsase/Diguanyl_cyclase"/>
</dbReference>
<dbReference type="NCBIfam" id="TIGR00254">
    <property type="entry name" value="GGDEF"/>
    <property type="match status" value="1"/>
</dbReference>
<keyword evidence="4" id="KW-0548">Nucleotidyltransferase</keyword>
<keyword evidence="5" id="KW-1185">Reference proteome</keyword>
<dbReference type="RefSeq" id="WP_240719898.1">
    <property type="nucleotide sequence ID" value="NZ_JAKVTW010000021.1"/>
</dbReference>
<dbReference type="Proteomes" id="UP001320609">
    <property type="component" value="Unassembled WGS sequence"/>
</dbReference>
<feature type="domain" description="GGDEF" evidence="3">
    <location>
        <begin position="536"/>
        <end position="669"/>
    </location>
</feature>
<evidence type="ECO:0000259" key="3">
    <source>
        <dbReference type="PROSITE" id="PS50887"/>
    </source>
</evidence>
<dbReference type="EMBL" id="JAKVTW010000021">
    <property type="protein sequence ID" value="MCH4813605.1"/>
    <property type="molecule type" value="Genomic_DNA"/>
</dbReference>